<keyword evidence="3" id="KW-1003">Cell membrane</keyword>
<feature type="transmembrane region" description="Helical" evidence="7">
    <location>
        <begin position="386"/>
        <end position="407"/>
    </location>
</feature>
<evidence type="ECO:0000313" key="9">
    <source>
        <dbReference type="Proteomes" id="UP001500166"/>
    </source>
</evidence>
<feature type="transmembrane region" description="Helical" evidence="7">
    <location>
        <begin position="49"/>
        <end position="70"/>
    </location>
</feature>
<evidence type="ECO:0000256" key="6">
    <source>
        <dbReference type="ARBA" id="ARBA00023136"/>
    </source>
</evidence>
<feature type="transmembrane region" description="Helical" evidence="7">
    <location>
        <begin position="145"/>
        <end position="169"/>
    </location>
</feature>
<dbReference type="Gene3D" id="1.20.1250.20">
    <property type="entry name" value="MFS general substrate transporter like domains"/>
    <property type="match status" value="1"/>
</dbReference>
<feature type="transmembrane region" description="Helical" evidence="7">
    <location>
        <begin position="257"/>
        <end position="277"/>
    </location>
</feature>
<feature type="transmembrane region" description="Helical" evidence="7">
    <location>
        <begin position="355"/>
        <end position="374"/>
    </location>
</feature>
<feature type="transmembrane region" description="Helical" evidence="7">
    <location>
        <begin position="20"/>
        <end position="43"/>
    </location>
</feature>
<dbReference type="InterPro" id="IPR036259">
    <property type="entry name" value="MFS_trans_sf"/>
</dbReference>
<feature type="transmembrane region" description="Helical" evidence="7">
    <location>
        <begin position="289"/>
        <end position="311"/>
    </location>
</feature>
<keyword evidence="9" id="KW-1185">Reference proteome</keyword>
<evidence type="ECO:0000256" key="7">
    <source>
        <dbReference type="SAM" id="Phobius"/>
    </source>
</evidence>
<comment type="caution">
    <text evidence="8">The sequence shown here is derived from an EMBL/GenBank/DDBJ whole genome shotgun (WGS) entry which is preliminary data.</text>
</comment>
<evidence type="ECO:0000256" key="3">
    <source>
        <dbReference type="ARBA" id="ARBA00022475"/>
    </source>
</evidence>
<dbReference type="Pfam" id="PF05977">
    <property type="entry name" value="MFS_3"/>
    <property type="match status" value="1"/>
</dbReference>
<keyword evidence="6 7" id="KW-0472">Membrane</keyword>
<dbReference type="PANTHER" id="PTHR23513">
    <property type="entry name" value="INTEGRAL MEMBRANE EFFLUX PROTEIN-RELATED"/>
    <property type="match status" value="1"/>
</dbReference>
<feature type="transmembrane region" description="Helical" evidence="7">
    <location>
        <begin position="228"/>
        <end position="251"/>
    </location>
</feature>
<protein>
    <submittedName>
        <fullName evidence="8">MFS transporter</fullName>
    </submittedName>
</protein>
<evidence type="ECO:0000256" key="4">
    <source>
        <dbReference type="ARBA" id="ARBA00022692"/>
    </source>
</evidence>
<comment type="subcellular location">
    <subcellularLocation>
        <location evidence="1">Cell inner membrane</location>
        <topology evidence="1">Multi-pass membrane protein</topology>
    </subcellularLocation>
</comment>
<dbReference type="CDD" id="cd06173">
    <property type="entry name" value="MFS_MefA_like"/>
    <property type="match status" value="1"/>
</dbReference>
<organism evidence="8 9">
    <name type="scientific">Kocuria atrinae</name>
    <dbReference type="NCBI Taxonomy" id="592377"/>
    <lineage>
        <taxon>Bacteria</taxon>
        <taxon>Bacillati</taxon>
        <taxon>Actinomycetota</taxon>
        <taxon>Actinomycetes</taxon>
        <taxon>Micrococcales</taxon>
        <taxon>Micrococcaceae</taxon>
        <taxon>Kocuria</taxon>
    </lineage>
</organism>
<dbReference type="PANTHER" id="PTHR23513:SF9">
    <property type="entry name" value="ENTEROBACTIN EXPORTER ENTS"/>
    <property type="match status" value="1"/>
</dbReference>
<evidence type="ECO:0000313" key="8">
    <source>
        <dbReference type="EMBL" id="GAA2123104.1"/>
    </source>
</evidence>
<dbReference type="InterPro" id="IPR010290">
    <property type="entry name" value="TM_effector"/>
</dbReference>
<accession>A0ABP5JV78</accession>
<evidence type="ECO:0000256" key="1">
    <source>
        <dbReference type="ARBA" id="ARBA00004429"/>
    </source>
</evidence>
<evidence type="ECO:0000256" key="5">
    <source>
        <dbReference type="ARBA" id="ARBA00022989"/>
    </source>
</evidence>
<proteinExistence type="predicted"/>
<keyword evidence="5 7" id="KW-1133">Transmembrane helix</keyword>
<reference evidence="9" key="1">
    <citation type="journal article" date="2019" name="Int. J. Syst. Evol. Microbiol.">
        <title>The Global Catalogue of Microorganisms (GCM) 10K type strain sequencing project: providing services to taxonomists for standard genome sequencing and annotation.</title>
        <authorList>
            <consortium name="The Broad Institute Genomics Platform"/>
            <consortium name="The Broad Institute Genome Sequencing Center for Infectious Disease"/>
            <person name="Wu L."/>
            <person name="Ma J."/>
        </authorList>
    </citation>
    <scope>NUCLEOTIDE SEQUENCE [LARGE SCALE GENOMIC DNA]</scope>
    <source>
        <strain evidence="9">JCM 15914</strain>
    </source>
</reference>
<gene>
    <name evidence="8" type="ORF">GCM10009824_26660</name>
</gene>
<dbReference type="SUPFAM" id="SSF103473">
    <property type="entry name" value="MFS general substrate transporter"/>
    <property type="match status" value="1"/>
</dbReference>
<dbReference type="Proteomes" id="UP001500166">
    <property type="component" value="Unassembled WGS sequence"/>
</dbReference>
<evidence type="ECO:0000256" key="2">
    <source>
        <dbReference type="ARBA" id="ARBA00022448"/>
    </source>
</evidence>
<keyword evidence="4 7" id="KW-0812">Transmembrane</keyword>
<dbReference type="EMBL" id="BAAAQA010000033">
    <property type="protein sequence ID" value="GAA2123104.1"/>
    <property type="molecule type" value="Genomic_DNA"/>
</dbReference>
<dbReference type="RefSeq" id="WP_344225473.1">
    <property type="nucleotide sequence ID" value="NZ_BAAAQA010000033.1"/>
</dbReference>
<feature type="transmembrane region" description="Helical" evidence="7">
    <location>
        <begin position="323"/>
        <end position="343"/>
    </location>
</feature>
<feature type="transmembrane region" description="Helical" evidence="7">
    <location>
        <begin position="82"/>
        <end position="99"/>
    </location>
</feature>
<sequence>MPRLLLDLTPLRESPAFRRLWIGSTMSMLGNQFTVVAISLEVFELTRSTFAVGMVGVAALLPLIVSGLYGGSMGDAHNRRTVGLWTTFGLFAVTVALAVHSWAHISSLVVLYTLVALHSFAQGLNQPVRGAIVPRLVPTRQLPAANALFQLTMGSTLMVGPLLGALTVAGLGFQWAYTADALTFMVSLWAMYKLPSLPPDGAPSRAGFRSVVEGFRFLANRPNLRMTFLLDMAAMFFAMPRALFPVLGATVLGGDQFTVGLLTAALAAGSVLAGLLSGPLVRLNRHGKACAMAVAGWSVCIMAFGGVVLLASGGWGRETVWPLAASCAVLVAAGAMDAISMLFRTTILQAATPDALRGRLQGIFIVVVAGGPRLGDAYMGTAGEFAGPGLAAVVGAAVCLILVVFLVRKFPAFSRYDARDPQP</sequence>
<keyword evidence="2" id="KW-0813">Transport</keyword>
<name>A0ABP5JV78_9MICC</name>